<dbReference type="EMBL" id="BAAAPZ010000006">
    <property type="protein sequence ID" value="GAA2097028.1"/>
    <property type="molecule type" value="Genomic_DNA"/>
</dbReference>
<keyword evidence="6" id="KW-1185">Reference proteome</keyword>
<dbReference type="InterPro" id="IPR050194">
    <property type="entry name" value="Glycosyltransferase_grp1"/>
</dbReference>
<gene>
    <name evidence="5" type="ORF">GCM10009823_17430</name>
</gene>
<dbReference type="InterPro" id="IPR001296">
    <property type="entry name" value="Glyco_trans_1"/>
</dbReference>
<dbReference type="Proteomes" id="UP001500984">
    <property type="component" value="Unassembled WGS sequence"/>
</dbReference>
<dbReference type="Gene3D" id="3.40.50.2000">
    <property type="entry name" value="Glycogen Phosphorylase B"/>
    <property type="match status" value="2"/>
</dbReference>
<proteinExistence type="predicted"/>
<reference evidence="5 6" key="1">
    <citation type="journal article" date="2019" name="Int. J. Syst. Evol. Microbiol.">
        <title>The Global Catalogue of Microorganisms (GCM) 10K type strain sequencing project: providing services to taxonomists for standard genome sequencing and annotation.</title>
        <authorList>
            <consortium name="The Broad Institute Genomics Platform"/>
            <consortium name="The Broad Institute Genome Sequencing Center for Infectious Disease"/>
            <person name="Wu L."/>
            <person name="Ma J."/>
        </authorList>
    </citation>
    <scope>NUCLEOTIDE SEQUENCE [LARGE SCALE GENOMIC DNA]</scope>
    <source>
        <strain evidence="5 6">JCM 15900</strain>
    </source>
</reference>
<feature type="domain" description="Glycosyltransferase subfamily 4-like N-terminal" evidence="4">
    <location>
        <begin position="42"/>
        <end position="175"/>
    </location>
</feature>
<evidence type="ECO:0000259" key="4">
    <source>
        <dbReference type="Pfam" id="PF13439"/>
    </source>
</evidence>
<accession>A0ABN2WQ71</accession>
<evidence type="ECO:0000313" key="5">
    <source>
        <dbReference type="EMBL" id="GAA2097028.1"/>
    </source>
</evidence>
<evidence type="ECO:0000256" key="1">
    <source>
        <dbReference type="ARBA" id="ARBA00022676"/>
    </source>
</evidence>
<dbReference type="PANTHER" id="PTHR45947:SF14">
    <property type="entry name" value="SLL1723 PROTEIN"/>
    <property type="match status" value="1"/>
</dbReference>
<evidence type="ECO:0000259" key="3">
    <source>
        <dbReference type="Pfam" id="PF00534"/>
    </source>
</evidence>
<dbReference type="PANTHER" id="PTHR45947">
    <property type="entry name" value="SULFOQUINOVOSYL TRANSFERASE SQD2"/>
    <property type="match status" value="1"/>
</dbReference>
<dbReference type="Pfam" id="PF13439">
    <property type="entry name" value="Glyco_transf_4"/>
    <property type="match status" value="1"/>
</dbReference>
<dbReference type="RefSeq" id="WP_344336899.1">
    <property type="nucleotide sequence ID" value="NZ_BAAAPZ010000006.1"/>
</dbReference>
<feature type="domain" description="Glycosyl transferase family 1" evidence="3">
    <location>
        <begin position="185"/>
        <end position="347"/>
    </location>
</feature>
<keyword evidence="2" id="KW-0808">Transferase</keyword>
<dbReference type="InterPro" id="IPR028098">
    <property type="entry name" value="Glyco_trans_4-like_N"/>
</dbReference>
<dbReference type="SUPFAM" id="SSF53756">
    <property type="entry name" value="UDP-Glycosyltransferase/glycogen phosphorylase"/>
    <property type="match status" value="1"/>
</dbReference>
<name>A0ABN2WQ71_9MICO</name>
<organism evidence="5 6">
    <name type="scientific">Brevibacterium salitolerans</name>
    <dbReference type="NCBI Taxonomy" id="1403566"/>
    <lineage>
        <taxon>Bacteria</taxon>
        <taxon>Bacillati</taxon>
        <taxon>Actinomycetota</taxon>
        <taxon>Actinomycetes</taxon>
        <taxon>Micrococcales</taxon>
        <taxon>Brevibacteriaceae</taxon>
        <taxon>Brevibacterium</taxon>
    </lineage>
</organism>
<evidence type="ECO:0000313" key="6">
    <source>
        <dbReference type="Proteomes" id="UP001500984"/>
    </source>
</evidence>
<evidence type="ECO:0000256" key="2">
    <source>
        <dbReference type="ARBA" id="ARBA00022679"/>
    </source>
</evidence>
<keyword evidence="1" id="KW-0328">Glycosyltransferase</keyword>
<protein>
    <submittedName>
        <fullName evidence="5">Glycosyltransferase</fullName>
    </submittedName>
</protein>
<dbReference type="Pfam" id="PF00534">
    <property type="entry name" value="Glycos_transf_1"/>
    <property type="match status" value="1"/>
</dbReference>
<comment type="caution">
    <text evidence="5">The sequence shown here is derived from an EMBL/GenBank/DDBJ whole genome shotgun (WGS) entry which is preliminary data.</text>
</comment>
<sequence>MAGTVAVWKRSWLPASETFVRNQQDALSEWTPVSLGLVGEPSPLARETDVLLLRRARFRRLWLRLASLIGWSWHLERYLRANRPDVLHAHFVPEAVVASRACARAGVPLVVTVHGHDVTAAPRTPGLRGIRYRRRARRMLRRAARVVAVSEFTARKAVELGAAPDSVVVQPIGIPLPDDRPPSRLEPEWDVVFVGRLVEVKGVQDLVAAVGTLAAQGRPVRVAVVGDGPLRGELERQAAESAAEIEFLGRLSPADVRSVLRRSRIFCAPSRTAPDGAAEGFGMVYLEAAAEGLPVVAYAHGGVPEAVADGRTGLLAAEGDRAGLTAHIGALLEDEGRARELGEAGRARIEREFDVRTRTRGLEQIYAAVCAQPRDHGRK</sequence>